<evidence type="ECO:0000313" key="2">
    <source>
        <dbReference type="EMBL" id="BCY28926.1"/>
    </source>
</evidence>
<name>A0ABN6HX98_9FLAO</name>
<proteinExistence type="predicted"/>
<protein>
    <submittedName>
        <fullName evidence="2">Uncharacterized protein</fullName>
    </submittedName>
</protein>
<sequence length="70" mass="8176">MNLNLIFDILKNEIQEIIDALALKNHDLAEEKVIKLSEKIADLIDNTTNEDFLREISKYQILLEHLKSKL</sequence>
<gene>
    <name evidence="2" type="ORF">KK2020170_17940</name>
</gene>
<dbReference type="EMBL" id="AP024749">
    <property type="protein sequence ID" value="BCY28926.1"/>
    <property type="molecule type" value="Genomic_DNA"/>
</dbReference>
<dbReference type="Proteomes" id="UP000825258">
    <property type="component" value="Chromosome"/>
</dbReference>
<evidence type="ECO:0000313" key="3">
    <source>
        <dbReference type="Proteomes" id="UP000825258"/>
    </source>
</evidence>
<organism evidence="2 3">
    <name type="scientific">Flavobacterium okayamense</name>
    <dbReference type="NCBI Taxonomy" id="2830782"/>
    <lineage>
        <taxon>Bacteria</taxon>
        <taxon>Pseudomonadati</taxon>
        <taxon>Bacteroidota</taxon>
        <taxon>Flavobacteriia</taxon>
        <taxon>Flavobacteriales</taxon>
        <taxon>Flavobacteriaceae</taxon>
        <taxon>Flavobacterium</taxon>
    </lineage>
</organism>
<keyword evidence="3" id="KW-1185">Reference proteome</keyword>
<reference evidence="2 3" key="1">
    <citation type="submission" date="2021-06" db="EMBL/GenBank/DDBJ databases">
        <title>Whole genome sequences of Flavobacterium sp. KK2020170 and assembly.</title>
        <authorList>
            <person name="Kitahara K."/>
            <person name="Miyoshi S."/>
            <person name="Uesaka K."/>
        </authorList>
    </citation>
    <scope>NUCLEOTIDE SEQUENCE [LARGE SCALE GENOMIC DNA]</scope>
    <source>
        <strain evidence="2 3">KK2020170</strain>
    </source>
</reference>
<feature type="coiled-coil region" evidence="1">
    <location>
        <begin position="11"/>
        <end position="69"/>
    </location>
</feature>
<accession>A0ABN6HX98</accession>
<keyword evidence="1" id="KW-0175">Coiled coil</keyword>
<evidence type="ECO:0000256" key="1">
    <source>
        <dbReference type="SAM" id="Coils"/>
    </source>
</evidence>
<dbReference type="RefSeq" id="WP_221258031.1">
    <property type="nucleotide sequence ID" value="NZ_AP024749.1"/>
</dbReference>